<reference evidence="1" key="1">
    <citation type="journal article" date="2020" name="Stud. Mycol.">
        <title>101 Dothideomycetes genomes: a test case for predicting lifestyles and emergence of pathogens.</title>
        <authorList>
            <person name="Haridas S."/>
            <person name="Albert R."/>
            <person name="Binder M."/>
            <person name="Bloem J."/>
            <person name="Labutti K."/>
            <person name="Salamov A."/>
            <person name="Andreopoulos B."/>
            <person name="Baker S."/>
            <person name="Barry K."/>
            <person name="Bills G."/>
            <person name="Bluhm B."/>
            <person name="Cannon C."/>
            <person name="Castanera R."/>
            <person name="Culley D."/>
            <person name="Daum C."/>
            <person name="Ezra D."/>
            <person name="Gonzalez J."/>
            <person name="Henrissat B."/>
            <person name="Kuo A."/>
            <person name="Liang C."/>
            <person name="Lipzen A."/>
            <person name="Lutzoni F."/>
            <person name="Magnuson J."/>
            <person name="Mondo S."/>
            <person name="Nolan M."/>
            <person name="Ohm R."/>
            <person name="Pangilinan J."/>
            <person name="Park H.-J."/>
            <person name="Ramirez L."/>
            <person name="Alfaro M."/>
            <person name="Sun H."/>
            <person name="Tritt A."/>
            <person name="Yoshinaga Y."/>
            <person name="Zwiers L.-H."/>
            <person name="Turgeon B."/>
            <person name="Goodwin S."/>
            <person name="Spatafora J."/>
            <person name="Crous P."/>
            <person name="Grigoriev I."/>
        </authorList>
    </citation>
    <scope>NUCLEOTIDE SEQUENCE</scope>
    <source>
        <strain evidence="1">CBS 113818</strain>
    </source>
</reference>
<accession>A0A6A6ZU77</accession>
<name>A0A6A6ZU77_9PLEO</name>
<evidence type="ECO:0000313" key="2">
    <source>
        <dbReference type="Proteomes" id="UP000799424"/>
    </source>
</evidence>
<dbReference type="OrthoDB" id="3672018at2759"/>
<dbReference type="InterPro" id="IPR011009">
    <property type="entry name" value="Kinase-like_dom_sf"/>
</dbReference>
<evidence type="ECO:0000313" key="1">
    <source>
        <dbReference type="EMBL" id="KAF2824159.1"/>
    </source>
</evidence>
<dbReference type="AlphaFoldDB" id="A0A6A6ZU77"/>
<evidence type="ECO:0008006" key="3">
    <source>
        <dbReference type="Google" id="ProtNLM"/>
    </source>
</evidence>
<sequence>MDTDLTNLLAPRAAKDKYHFIKFLGRGEDGWVLLALERGKRHILNNCVAVKIIKPEKRGHLETVVPKLKVAQQEGGDRCPVALVHDIEDYGLPPFLVFHLFTEVLKAQQYLQSIGEIYHGDLGAGGNVMLSHSERLPLVKPIGSAGIRTWNERTAIKHVYDLTRLAITKLNNVPQRWHSSAFSNADLEIINQFYSAMNGVRDNWIGLQEKWAGRLNEHKEKMWHADAYKIVDEQLEQGALTEDELKKILAGNGLQFEVEPADTWK</sequence>
<protein>
    <recommendedName>
        <fullName evidence="3">Protein kinase domain-containing protein</fullName>
    </recommendedName>
</protein>
<dbReference type="Proteomes" id="UP000799424">
    <property type="component" value="Unassembled WGS sequence"/>
</dbReference>
<keyword evidence="2" id="KW-1185">Reference proteome</keyword>
<dbReference type="SUPFAM" id="SSF56112">
    <property type="entry name" value="Protein kinase-like (PK-like)"/>
    <property type="match status" value="1"/>
</dbReference>
<proteinExistence type="predicted"/>
<dbReference type="EMBL" id="MU006230">
    <property type="protein sequence ID" value="KAF2824159.1"/>
    <property type="molecule type" value="Genomic_DNA"/>
</dbReference>
<organism evidence="1 2">
    <name type="scientific">Ophiobolus disseminans</name>
    <dbReference type="NCBI Taxonomy" id="1469910"/>
    <lineage>
        <taxon>Eukaryota</taxon>
        <taxon>Fungi</taxon>
        <taxon>Dikarya</taxon>
        <taxon>Ascomycota</taxon>
        <taxon>Pezizomycotina</taxon>
        <taxon>Dothideomycetes</taxon>
        <taxon>Pleosporomycetidae</taxon>
        <taxon>Pleosporales</taxon>
        <taxon>Pleosporineae</taxon>
        <taxon>Phaeosphaeriaceae</taxon>
        <taxon>Ophiobolus</taxon>
    </lineage>
</organism>
<gene>
    <name evidence="1" type="ORF">CC86DRAFT_408265</name>
</gene>